<sequence>MRPIGYYVHHQGWGHWQRARVIASQLRRPCRLIGSLPLPDGCDPSFLRLPDDALPNVPSRPRDLPESSALHYAPPGGAGLRNRAAILAGWIAENRPALMVVDVSVEVILLSRICGTPVVSMRLAGRRDDAPHLAGFEASEALIAPFPETLDDADLPGWVRDRSFHAGFLAEAPAPPPPRPLGRRILVLLGRGSGMQDGAALAAAAAATPGWKWEVAGPVRPDVGATPNLCWLGWVEDVVPRLQAADVVVGGCGDGVLSEVAAHAKRFVCIPEPRPFAEQESKAARLQALGAAVVLPGWPPATDWPALLDAALALEPGRIAALYTAGAAQRTAAFIDAQADEAVSRYGIR</sequence>
<dbReference type="EMBL" id="JBHRTN010000004">
    <property type="protein sequence ID" value="MFC3123783.1"/>
    <property type="molecule type" value="Genomic_DNA"/>
</dbReference>
<dbReference type="Gene3D" id="3.40.50.2000">
    <property type="entry name" value="Glycogen Phosphorylase B"/>
    <property type="match status" value="1"/>
</dbReference>
<name>A0ABV7FTY0_9PROT</name>
<comment type="caution">
    <text evidence="1">The sequence shown here is derived from an EMBL/GenBank/DDBJ whole genome shotgun (WGS) entry which is preliminary data.</text>
</comment>
<gene>
    <name evidence="1" type="ORF">ACFOD4_01815</name>
</gene>
<proteinExistence type="predicted"/>
<dbReference type="Proteomes" id="UP001595593">
    <property type="component" value="Unassembled WGS sequence"/>
</dbReference>
<reference evidence="2" key="1">
    <citation type="journal article" date="2019" name="Int. J. Syst. Evol. Microbiol.">
        <title>The Global Catalogue of Microorganisms (GCM) 10K type strain sequencing project: providing services to taxonomists for standard genome sequencing and annotation.</title>
        <authorList>
            <consortium name="The Broad Institute Genomics Platform"/>
            <consortium name="The Broad Institute Genome Sequencing Center for Infectious Disease"/>
            <person name="Wu L."/>
            <person name="Ma J."/>
        </authorList>
    </citation>
    <scope>NUCLEOTIDE SEQUENCE [LARGE SCALE GENOMIC DNA]</scope>
    <source>
        <strain evidence="2">KCTC 52094</strain>
    </source>
</reference>
<evidence type="ECO:0000313" key="1">
    <source>
        <dbReference type="EMBL" id="MFC3123783.1"/>
    </source>
</evidence>
<dbReference type="RefSeq" id="WP_379593011.1">
    <property type="nucleotide sequence ID" value="NZ_JBHRTN010000004.1"/>
</dbReference>
<protein>
    <recommendedName>
        <fullName evidence="3">Glycosyl transferase family 28 C-terminal domain-containing protein</fullName>
    </recommendedName>
</protein>
<dbReference type="SUPFAM" id="SSF53756">
    <property type="entry name" value="UDP-Glycosyltransferase/glycogen phosphorylase"/>
    <property type="match status" value="1"/>
</dbReference>
<evidence type="ECO:0008006" key="3">
    <source>
        <dbReference type="Google" id="ProtNLM"/>
    </source>
</evidence>
<accession>A0ABV7FTY0</accession>
<organism evidence="1 2">
    <name type="scientific">Teichococcus globiformis</name>
    <dbReference type="NCBI Taxonomy" id="2307229"/>
    <lineage>
        <taxon>Bacteria</taxon>
        <taxon>Pseudomonadati</taxon>
        <taxon>Pseudomonadota</taxon>
        <taxon>Alphaproteobacteria</taxon>
        <taxon>Acetobacterales</taxon>
        <taxon>Roseomonadaceae</taxon>
        <taxon>Roseomonas</taxon>
    </lineage>
</organism>
<keyword evidence="2" id="KW-1185">Reference proteome</keyword>
<evidence type="ECO:0000313" key="2">
    <source>
        <dbReference type="Proteomes" id="UP001595593"/>
    </source>
</evidence>